<dbReference type="EMBL" id="QMQB01000098">
    <property type="protein sequence ID" value="RLE13295.1"/>
    <property type="molecule type" value="Genomic_DNA"/>
</dbReference>
<sequence>MAKFMTSKEAVELIKDGMSIATVGFTMIGVAEDILRQIEKSFLEKGTPRNLTLIHAAGQSDTKNGIEHFAHEGLLKRVIGSHWGFAPKIARLIYENKVEAYALPQGRIANLYKAIAGGAPGLLSPIGLDTYVDPLLGGAKINERTKKCEDIIERVQIEGKTYLLYKAIPIDIAIIRGTCADERGNISCREEAVKLEALSATLAARRFGGKVIAQVKWLSKKETLHPKDIVVPGIFVDAVVLAQNQEETHRQTFSTFYDPSLSGDLRAPEVSFQPLPFNLRKIIGRRAIMEITPGAVINLGTGIPGDTIGPIAAEEGILSELVLTVESGTIGGVPGGGVDFGISKNSDAIINHMDQFDFYTGSGVDITFMGAAEVDREGNVNVSKFGSRIAGCGGFIDITQMAKKVVFCLSFTVGKSVIHVNDGKLEIVNDGKPVKFVPQVNHITFSGKRARNMGQKVLYITERAVFELRSEGLTLVEIAPGVNLERDILDKMQFKPKIIFPLRKMDPRIFLNRPIDMKDILSFYKKEKIKA</sequence>
<dbReference type="InterPro" id="IPR037171">
    <property type="entry name" value="NagB/RpiA_transferase-like"/>
</dbReference>
<evidence type="ECO:0000256" key="3">
    <source>
        <dbReference type="PIRNR" id="PIRNR000858"/>
    </source>
</evidence>
<reference evidence="5 6" key="1">
    <citation type="submission" date="2018-06" db="EMBL/GenBank/DDBJ databases">
        <title>Extensive metabolic versatility and redundancy in microbially diverse, dynamic hydrothermal sediments.</title>
        <authorList>
            <person name="Dombrowski N."/>
            <person name="Teske A."/>
            <person name="Baker B.J."/>
        </authorList>
    </citation>
    <scope>NUCLEOTIDE SEQUENCE [LARGE SCALE GENOMIC DNA]</scope>
    <source>
        <strain evidence="5">B19_G9</strain>
    </source>
</reference>
<protein>
    <submittedName>
        <fullName evidence="5">Acyl CoA:acetate/3-ketoacid CoA transferase</fullName>
    </submittedName>
</protein>
<dbReference type="PIRSF" id="PIRSF000858">
    <property type="entry name" value="SCOT-t"/>
    <property type="match status" value="1"/>
</dbReference>
<dbReference type="Gene3D" id="3.40.1080.10">
    <property type="entry name" value="Glutaconate Coenzyme A-transferase"/>
    <property type="match status" value="2"/>
</dbReference>
<name>A0A662DCV1_UNCAE</name>
<dbReference type="SMART" id="SM00882">
    <property type="entry name" value="CoA_trans"/>
    <property type="match status" value="1"/>
</dbReference>
<proteinExistence type="inferred from homology"/>
<accession>A0A662DCV1</accession>
<dbReference type="PANTHER" id="PTHR43293">
    <property type="entry name" value="ACETATE COA-TRANSFERASE YDIF"/>
    <property type="match status" value="1"/>
</dbReference>
<dbReference type="GO" id="GO:0008410">
    <property type="term" value="F:CoA-transferase activity"/>
    <property type="evidence" value="ECO:0007669"/>
    <property type="project" value="InterPro"/>
</dbReference>
<dbReference type="SUPFAM" id="SSF100950">
    <property type="entry name" value="NagB/RpiA/CoA transferase-like"/>
    <property type="match status" value="2"/>
</dbReference>
<dbReference type="InterPro" id="IPR014388">
    <property type="entry name" value="3-oxoacid_CoA-transferase"/>
</dbReference>
<gene>
    <name evidence="5" type="ORF">DRI96_03200</name>
</gene>
<evidence type="ECO:0000256" key="1">
    <source>
        <dbReference type="ARBA" id="ARBA00007154"/>
    </source>
</evidence>
<evidence type="ECO:0000256" key="4">
    <source>
        <dbReference type="PIRSR" id="PIRSR000858-1"/>
    </source>
</evidence>
<evidence type="ECO:0000313" key="5">
    <source>
        <dbReference type="EMBL" id="RLE13295.1"/>
    </source>
</evidence>
<dbReference type="Pfam" id="PF01144">
    <property type="entry name" value="CoA_trans"/>
    <property type="match status" value="1"/>
</dbReference>
<dbReference type="PANTHER" id="PTHR43293:SF1">
    <property type="entry name" value="ACETATE COA-TRANSFERASE YDIF"/>
    <property type="match status" value="1"/>
</dbReference>
<comment type="caution">
    <text evidence="5">The sequence shown here is derived from an EMBL/GenBank/DDBJ whole genome shotgun (WGS) entry which is preliminary data.</text>
</comment>
<keyword evidence="2 3" id="KW-0808">Transferase</keyword>
<dbReference type="Proteomes" id="UP000267654">
    <property type="component" value="Unassembled WGS sequence"/>
</dbReference>
<organism evidence="5 6">
    <name type="scientific">Aerophobetes bacterium</name>
    <dbReference type="NCBI Taxonomy" id="2030807"/>
    <lineage>
        <taxon>Bacteria</taxon>
        <taxon>Candidatus Aerophobota</taxon>
    </lineage>
</organism>
<dbReference type="AlphaFoldDB" id="A0A662DCV1"/>
<comment type="similarity">
    <text evidence="1 3">Belongs to the 3-oxoacid CoA-transferase family.</text>
</comment>
<dbReference type="GO" id="GO:0046952">
    <property type="term" value="P:ketone body catabolic process"/>
    <property type="evidence" value="ECO:0007669"/>
    <property type="project" value="InterPro"/>
</dbReference>
<evidence type="ECO:0000256" key="2">
    <source>
        <dbReference type="ARBA" id="ARBA00022679"/>
    </source>
</evidence>
<feature type="active site" description="5-glutamyl coenzyme A thioester intermediate" evidence="4">
    <location>
        <position position="326"/>
    </location>
</feature>
<evidence type="ECO:0000313" key="6">
    <source>
        <dbReference type="Proteomes" id="UP000267654"/>
    </source>
</evidence>
<dbReference type="InterPro" id="IPR004165">
    <property type="entry name" value="CoA_trans_fam_I"/>
</dbReference>